<dbReference type="Gene3D" id="3.30.980.10">
    <property type="entry name" value="Threonyl-trna Synthetase, Chain A, domain 2"/>
    <property type="match status" value="1"/>
</dbReference>
<dbReference type="GO" id="GO:0004812">
    <property type="term" value="F:aminoacyl-tRNA ligase activity"/>
    <property type="evidence" value="ECO:0007669"/>
    <property type="project" value="InterPro"/>
</dbReference>
<feature type="domain" description="Threonyl/alanyl tRNA synthetase SAD" evidence="1">
    <location>
        <begin position="1"/>
        <end position="35"/>
    </location>
</feature>
<dbReference type="SUPFAM" id="SSF55186">
    <property type="entry name" value="ThrRS/AlaRS common domain"/>
    <property type="match status" value="1"/>
</dbReference>
<accession>A0A2M7U8S4</accession>
<dbReference type="SMART" id="SM00863">
    <property type="entry name" value="tRNA_SAD"/>
    <property type="match status" value="1"/>
</dbReference>
<evidence type="ECO:0000313" key="3">
    <source>
        <dbReference type="Proteomes" id="UP000229506"/>
    </source>
</evidence>
<evidence type="ECO:0000313" key="2">
    <source>
        <dbReference type="EMBL" id="PIZ67637.1"/>
    </source>
</evidence>
<reference evidence="3" key="1">
    <citation type="submission" date="2017-09" db="EMBL/GenBank/DDBJ databases">
        <title>Depth-based differentiation of microbial function through sediment-hosted aquifers and enrichment of novel symbionts in the deep terrestrial subsurface.</title>
        <authorList>
            <person name="Probst A.J."/>
            <person name="Ladd B."/>
            <person name="Jarett J.K."/>
            <person name="Geller-Mcgrath D.E."/>
            <person name="Sieber C.M.K."/>
            <person name="Emerson J.B."/>
            <person name="Anantharaman K."/>
            <person name="Thomas B.C."/>
            <person name="Malmstrom R."/>
            <person name="Stieglmeier M."/>
            <person name="Klingl A."/>
            <person name="Woyke T."/>
            <person name="Ryan C.M."/>
            <person name="Banfield J.F."/>
        </authorList>
    </citation>
    <scope>NUCLEOTIDE SEQUENCE [LARGE SCALE GENOMIC DNA]</scope>
</reference>
<sequence>SKEFCGGPHVKNTSEIGKIEIYKFEKIGSNLYRIYAK</sequence>
<comment type="caution">
    <text evidence="2">The sequence shown here is derived from an EMBL/GenBank/DDBJ whole genome shotgun (WGS) entry which is preliminary data.</text>
</comment>
<proteinExistence type="predicted"/>
<dbReference type="InterPro" id="IPR018163">
    <property type="entry name" value="Thr/Ala-tRNA-synth_IIc_edit"/>
</dbReference>
<gene>
    <name evidence="2" type="ORF">COY12_01475</name>
</gene>
<dbReference type="Proteomes" id="UP000229506">
    <property type="component" value="Unassembled WGS sequence"/>
</dbReference>
<dbReference type="EMBL" id="PFOF01000045">
    <property type="protein sequence ID" value="PIZ67637.1"/>
    <property type="molecule type" value="Genomic_DNA"/>
</dbReference>
<protein>
    <recommendedName>
        <fullName evidence="1">Threonyl/alanyl tRNA synthetase SAD domain-containing protein</fullName>
    </recommendedName>
</protein>
<dbReference type="GO" id="GO:0043039">
    <property type="term" value="P:tRNA aminoacylation"/>
    <property type="evidence" value="ECO:0007669"/>
    <property type="project" value="InterPro"/>
</dbReference>
<evidence type="ECO:0000259" key="1">
    <source>
        <dbReference type="SMART" id="SM00863"/>
    </source>
</evidence>
<feature type="non-terminal residue" evidence="2">
    <location>
        <position position="1"/>
    </location>
</feature>
<dbReference type="InterPro" id="IPR012947">
    <property type="entry name" value="tRNA_SAD"/>
</dbReference>
<dbReference type="AlphaFoldDB" id="A0A2M7U8S4"/>
<dbReference type="GO" id="GO:0005524">
    <property type="term" value="F:ATP binding"/>
    <property type="evidence" value="ECO:0007669"/>
    <property type="project" value="InterPro"/>
</dbReference>
<dbReference type="Pfam" id="PF07973">
    <property type="entry name" value="tRNA_SAD"/>
    <property type="match status" value="1"/>
</dbReference>
<name>A0A2M7U8S4_9BACT</name>
<organism evidence="2 3">
    <name type="scientific">Candidatus Roizmanbacteria bacterium CG_4_10_14_0_2_um_filter_33_96</name>
    <dbReference type="NCBI Taxonomy" id="1974821"/>
    <lineage>
        <taxon>Bacteria</taxon>
        <taxon>Candidatus Roizmaniibacteriota</taxon>
    </lineage>
</organism>